<dbReference type="PANTHER" id="PTHR35792">
    <property type="entry name" value="GENERAL STRESS PROTEIN"/>
    <property type="match status" value="1"/>
</dbReference>
<feature type="region of interest" description="Disordered" evidence="1">
    <location>
        <begin position="78"/>
        <end position="103"/>
    </location>
</feature>
<dbReference type="AlphaFoldDB" id="A0A9X4KGY0"/>
<dbReference type="InterPro" id="IPR052928">
    <property type="entry name" value="Desiccation-related_membrane"/>
</dbReference>
<accession>A0A9X4KGY0</accession>
<reference evidence="2 3" key="1">
    <citation type="submission" date="2022-10" db="EMBL/GenBank/DDBJ databases">
        <title>Comparative genomic analysis of Cohnella hashimotonis sp. nov., isolated from the International Space Station.</title>
        <authorList>
            <person name="Simpson A."/>
            <person name="Venkateswaran K."/>
        </authorList>
    </citation>
    <scope>NUCLEOTIDE SEQUENCE [LARGE SCALE GENOMIC DNA]</scope>
    <source>
        <strain evidence="2 3">DSM 18997</strain>
    </source>
</reference>
<evidence type="ECO:0000313" key="2">
    <source>
        <dbReference type="EMBL" id="MDG0791993.1"/>
    </source>
</evidence>
<feature type="compositionally biased region" description="Polar residues" evidence="1">
    <location>
        <begin position="94"/>
        <end position="103"/>
    </location>
</feature>
<dbReference type="Pfam" id="PF12732">
    <property type="entry name" value="YtxH"/>
    <property type="match status" value="1"/>
</dbReference>
<dbReference type="PANTHER" id="PTHR35792:SF1">
    <property type="entry name" value="SLL0268 PROTEIN"/>
    <property type="match status" value="1"/>
</dbReference>
<proteinExistence type="predicted"/>
<protein>
    <submittedName>
        <fullName evidence="2">YtxH domain-containing protein</fullName>
    </submittedName>
</protein>
<keyword evidence="3" id="KW-1185">Reference proteome</keyword>
<comment type="caution">
    <text evidence="2">The sequence shown here is derived from an EMBL/GenBank/DDBJ whole genome shotgun (WGS) entry which is preliminary data.</text>
</comment>
<name>A0A9X4KGY0_9BACL</name>
<organism evidence="2 3">
    <name type="scientific">Cohnella ginsengisoli</name>
    <dbReference type="NCBI Taxonomy" id="425004"/>
    <lineage>
        <taxon>Bacteria</taxon>
        <taxon>Bacillati</taxon>
        <taxon>Bacillota</taxon>
        <taxon>Bacilli</taxon>
        <taxon>Bacillales</taxon>
        <taxon>Paenibacillaceae</taxon>
        <taxon>Cohnella</taxon>
    </lineage>
</organism>
<dbReference type="InterPro" id="IPR024623">
    <property type="entry name" value="YtxH"/>
</dbReference>
<sequence length="103" mass="10616">MAGMVKGVVIGGVVGAAAALLLAPKPGKETRQDLMNAYSKSMDKSKEWVSTAGTKTQELASKVGQQASDMIGQTKTALSTAKDSMNGAKDDITGSLQESTKPN</sequence>
<evidence type="ECO:0000256" key="1">
    <source>
        <dbReference type="SAM" id="MobiDB-lite"/>
    </source>
</evidence>
<dbReference type="RefSeq" id="WP_277565827.1">
    <property type="nucleotide sequence ID" value="NZ_JAPDHZ010000003.1"/>
</dbReference>
<evidence type="ECO:0000313" key="3">
    <source>
        <dbReference type="Proteomes" id="UP001153387"/>
    </source>
</evidence>
<dbReference type="Proteomes" id="UP001153387">
    <property type="component" value="Unassembled WGS sequence"/>
</dbReference>
<gene>
    <name evidence="2" type="ORF">OMP38_14845</name>
</gene>
<dbReference type="EMBL" id="JAPDHZ010000003">
    <property type="protein sequence ID" value="MDG0791993.1"/>
    <property type="molecule type" value="Genomic_DNA"/>
</dbReference>